<gene>
    <name evidence="1" type="ORF">LSALG_LOCUS7414</name>
</gene>
<accession>A0AA35VUB0</accession>
<organism evidence="1 2">
    <name type="scientific">Lactuca saligna</name>
    <name type="common">Willowleaf lettuce</name>
    <dbReference type="NCBI Taxonomy" id="75948"/>
    <lineage>
        <taxon>Eukaryota</taxon>
        <taxon>Viridiplantae</taxon>
        <taxon>Streptophyta</taxon>
        <taxon>Embryophyta</taxon>
        <taxon>Tracheophyta</taxon>
        <taxon>Spermatophyta</taxon>
        <taxon>Magnoliopsida</taxon>
        <taxon>eudicotyledons</taxon>
        <taxon>Gunneridae</taxon>
        <taxon>Pentapetalae</taxon>
        <taxon>asterids</taxon>
        <taxon>campanulids</taxon>
        <taxon>Asterales</taxon>
        <taxon>Asteraceae</taxon>
        <taxon>Cichorioideae</taxon>
        <taxon>Cichorieae</taxon>
        <taxon>Lactucinae</taxon>
        <taxon>Lactuca</taxon>
    </lineage>
</organism>
<name>A0AA35VUB0_LACSI</name>
<evidence type="ECO:0000313" key="1">
    <source>
        <dbReference type="EMBL" id="CAI9266893.1"/>
    </source>
</evidence>
<dbReference type="Proteomes" id="UP001177003">
    <property type="component" value="Chromosome 1"/>
</dbReference>
<reference evidence="1" key="1">
    <citation type="submission" date="2023-04" db="EMBL/GenBank/DDBJ databases">
        <authorList>
            <person name="Vijverberg K."/>
            <person name="Xiong W."/>
            <person name="Schranz E."/>
        </authorList>
    </citation>
    <scope>NUCLEOTIDE SEQUENCE</scope>
</reference>
<sequence length="135" mass="16025">MVAKFNLRTHSVFPPWTMERIHNEAIDNLSLHWLELLVSFDLVNLAESQFDFPVTPRAFLFRCFEHIDRAPLSYYEVNNMLFSFYIKFRFGACKIWLQSSFMQLFRLRTSQMSCLMVSEDQVVSKSSSLLQIFHV</sequence>
<evidence type="ECO:0000313" key="2">
    <source>
        <dbReference type="Proteomes" id="UP001177003"/>
    </source>
</evidence>
<dbReference type="EMBL" id="OX465077">
    <property type="protein sequence ID" value="CAI9266893.1"/>
    <property type="molecule type" value="Genomic_DNA"/>
</dbReference>
<keyword evidence="2" id="KW-1185">Reference proteome</keyword>
<proteinExistence type="predicted"/>
<dbReference type="AlphaFoldDB" id="A0AA35VUB0"/>
<protein>
    <submittedName>
        <fullName evidence="1">Uncharacterized protein</fullName>
    </submittedName>
</protein>